<keyword evidence="1" id="KW-0378">Hydrolase</keyword>
<dbReference type="OrthoDB" id="159395at2759"/>
<name>A0A1Y1XRQ6_9FUNG</name>
<dbReference type="GO" id="GO:0005737">
    <property type="term" value="C:cytoplasm"/>
    <property type="evidence" value="ECO:0007669"/>
    <property type="project" value="TreeGrafter"/>
</dbReference>
<dbReference type="InterPro" id="IPR039034">
    <property type="entry name" value="INPP4"/>
</dbReference>
<reference evidence="3 4" key="1">
    <citation type="submission" date="2016-07" db="EMBL/GenBank/DDBJ databases">
        <title>Pervasive Adenine N6-methylation of Active Genes in Fungi.</title>
        <authorList>
            <consortium name="DOE Joint Genome Institute"/>
            <person name="Mondo S.J."/>
            <person name="Dannebaum R.O."/>
            <person name="Kuo R.C."/>
            <person name="Labutti K."/>
            <person name="Haridas S."/>
            <person name="Kuo A."/>
            <person name="Salamov A."/>
            <person name="Ahrendt S.R."/>
            <person name="Lipzen A."/>
            <person name="Sullivan W."/>
            <person name="Andreopoulos W.B."/>
            <person name="Clum A."/>
            <person name="Lindquist E."/>
            <person name="Daum C."/>
            <person name="Ramamoorthy G.K."/>
            <person name="Gryganskyi A."/>
            <person name="Culley D."/>
            <person name="Magnuson J.K."/>
            <person name="James T.Y."/>
            <person name="O'Malley M.A."/>
            <person name="Stajich J.E."/>
            <person name="Spatafora J.W."/>
            <person name="Visel A."/>
            <person name="Grigoriev I.V."/>
        </authorList>
    </citation>
    <scope>NUCLEOTIDE SEQUENCE [LARGE SCALE GENOMIC DNA]</scope>
    <source>
        <strain evidence="3 4">CBS 931.73</strain>
    </source>
</reference>
<dbReference type="PANTHER" id="PTHR12187:SF11">
    <property type="entry name" value="PHOSPHATIDYLINOSITOL-3,4-BISPHOSPHATE 4-PHOSPHATASE"/>
    <property type="match status" value="1"/>
</dbReference>
<keyword evidence="4" id="KW-1185">Reference proteome</keyword>
<accession>A0A1Y1XRQ6</accession>
<organism evidence="3 4">
    <name type="scientific">Basidiobolus meristosporus CBS 931.73</name>
    <dbReference type="NCBI Taxonomy" id="1314790"/>
    <lineage>
        <taxon>Eukaryota</taxon>
        <taxon>Fungi</taxon>
        <taxon>Fungi incertae sedis</taxon>
        <taxon>Zoopagomycota</taxon>
        <taxon>Entomophthoromycotina</taxon>
        <taxon>Basidiobolomycetes</taxon>
        <taxon>Basidiobolales</taxon>
        <taxon>Basidiobolaceae</taxon>
        <taxon>Basidiobolus</taxon>
    </lineage>
</organism>
<evidence type="ECO:0000256" key="1">
    <source>
        <dbReference type="ARBA" id="ARBA00022801"/>
    </source>
</evidence>
<gene>
    <name evidence="3" type="ORF">K493DRAFT_78569</name>
</gene>
<evidence type="ECO:0000313" key="3">
    <source>
        <dbReference type="EMBL" id="ORX88442.1"/>
    </source>
</evidence>
<dbReference type="AlphaFoldDB" id="A0A1Y1XRQ6"/>
<keyword evidence="2" id="KW-0443">Lipid metabolism</keyword>
<dbReference type="Proteomes" id="UP000193498">
    <property type="component" value="Unassembled WGS sequence"/>
</dbReference>
<evidence type="ECO:0000256" key="2">
    <source>
        <dbReference type="ARBA" id="ARBA00023098"/>
    </source>
</evidence>
<dbReference type="STRING" id="1314790.A0A1Y1XRQ6"/>
<dbReference type="GO" id="GO:0016316">
    <property type="term" value="F:phosphatidylinositol-3,4-bisphosphate 4-phosphatase activity"/>
    <property type="evidence" value="ECO:0007669"/>
    <property type="project" value="InterPro"/>
</dbReference>
<protein>
    <submittedName>
        <fullName evidence="3">Uncharacterized protein</fullName>
    </submittedName>
</protein>
<sequence>MLSAFVVTVPFQVDDSKEDSFYKFSLQTGLKEGSEVLGVAECRKDQLLLCCETGVPGTLTIDLRYMISEQLLADKKVGSITIFMENIPRLPRSTGLPLLRHFSPPIQQTYRLVNDQQIRLRVNEVLSESPFISSLPCKLLGLFIVEERDIIQKLESLDFAYSANTDLNVDFMKGLQSTQIDRHRDMLEYYADTFHELNHKQQSKIHAGEGEFRRSPEKKDEELQWLPLNCCVQQLQVEEIEQAKFSSYSFVTFGAPCAHSILYRGKAELSLGDVDQSSYCTGYLDNTIDHLKSDVENLTQALERCIQGILEEAQSGSVENLGFKKQLSEFRFLVNELRQFTLNFLDTTILQEGSTSKEPAVTSICEEVDLITYQLNEESFSNLMELIDSKSPMQLDECLAQISSYNINAQKRLLALIDYHMLSVDRQHTENTTLRRRDDIALSQAITALASGFVCMIDECLETLNPFKSSKHHFLWTLFWERLEKVGFLCQFESLLSAYGYEYNMLLDTYKTLREIGHSVRIGLHAVPEDFKIDQALDVFGHHGSIVISVGIPEVYFAKINPSLQNGGRIPVVPIVFTQGINEQQAYANMMGDLKFQDQINAESYDQYCHYLAKYQRWWQLQSVPGDYAGYWKQLDQLMDRLKAEIDHVSQSFLKGAWRIKATLSPMILQLASEITLLIGSYPQSTPTQTDDQQLLAFMLPRCSMRYIMCKSAKDRTSMAVTLEQARILKKMHHLSDQYYDKILKAMREECGVRIANIERNLKLGLWEDNEDHSSTSTRLTLQAMPSLSTTSEFSDPRRGEKGKYAFNFWQLYFFPEEYRPASRVIGNFSS</sequence>
<dbReference type="InParanoid" id="A0A1Y1XRQ6"/>
<dbReference type="PANTHER" id="PTHR12187">
    <property type="entry name" value="AGAP000124-PA"/>
    <property type="match status" value="1"/>
</dbReference>
<comment type="caution">
    <text evidence="3">The sequence shown here is derived from an EMBL/GenBank/DDBJ whole genome shotgun (WGS) entry which is preliminary data.</text>
</comment>
<proteinExistence type="predicted"/>
<dbReference type="EMBL" id="MCFE01000530">
    <property type="protein sequence ID" value="ORX88442.1"/>
    <property type="molecule type" value="Genomic_DNA"/>
</dbReference>
<evidence type="ECO:0000313" key="4">
    <source>
        <dbReference type="Proteomes" id="UP000193498"/>
    </source>
</evidence>